<protein>
    <recommendedName>
        <fullName evidence="2">Cell shape-determining protein MreC</fullName>
    </recommendedName>
    <alternativeName>
        <fullName evidence="4">Cell shape protein MreC</fullName>
    </alternativeName>
</protein>
<organism evidence="7">
    <name type="scientific">freshwater metagenome</name>
    <dbReference type="NCBI Taxonomy" id="449393"/>
    <lineage>
        <taxon>unclassified sequences</taxon>
        <taxon>metagenomes</taxon>
        <taxon>ecological metagenomes</taxon>
    </lineage>
</organism>
<dbReference type="InterPro" id="IPR042175">
    <property type="entry name" value="Cell/Rod_MreC_2"/>
</dbReference>
<evidence type="ECO:0000256" key="5">
    <source>
        <dbReference type="SAM" id="MobiDB-lite"/>
    </source>
</evidence>
<dbReference type="Gene3D" id="2.40.10.350">
    <property type="entry name" value="Rod shape-determining protein MreC, domain 2"/>
    <property type="match status" value="1"/>
</dbReference>
<dbReference type="PANTHER" id="PTHR34138">
    <property type="entry name" value="CELL SHAPE-DETERMINING PROTEIN MREC"/>
    <property type="match status" value="1"/>
</dbReference>
<accession>A0A6J6L8C4</accession>
<evidence type="ECO:0000259" key="6">
    <source>
        <dbReference type="Pfam" id="PF04085"/>
    </source>
</evidence>
<evidence type="ECO:0000256" key="1">
    <source>
        <dbReference type="ARBA" id="ARBA00009369"/>
    </source>
</evidence>
<feature type="region of interest" description="Disordered" evidence="5">
    <location>
        <begin position="292"/>
        <end position="311"/>
    </location>
</feature>
<keyword evidence="3" id="KW-0133">Cell shape</keyword>
<feature type="compositionally biased region" description="Pro residues" evidence="5">
    <location>
        <begin position="302"/>
        <end position="311"/>
    </location>
</feature>
<feature type="domain" description="Rod shape-determining protein MreC beta-barrel core" evidence="6">
    <location>
        <begin position="127"/>
        <end position="270"/>
    </location>
</feature>
<evidence type="ECO:0000313" key="9">
    <source>
        <dbReference type="EMBL" id="CAB4874411.1"/>
    </source>
</evidence>
<dbReference type="PANTHER" id="PTHR34138:SF1">
    <property type="entry name" value="CELL SHAPE-DETERMINING PROTEIN MREC"/>
    <property type="match status" value="1"/>
</dbReference>
<reference evidence="7" key="1">
    <citation type="submission" date="2020-05" db="EMBL/GenBank/DDBJ databases">
        <authorList>
            <person name="Chiriac C."/>
            <person name="Salcher M."/>
            <person name="Ghai R."/>
            <person name="Kavagutti S V."/>
        </authorList>
    </citation>
    <scope>NUCLEOTIDE SEQUENCE</scope>
</reference>
<name>A0A6J6L8C4_9ZZZZ</name>
<proteinExistence type="inferred from homology"/>
<dbReference type="InterPro" id="IPR055342">
    <property type="entry name" value="MreC_beta-barrel_core"/>
</dbReference>
<sequence length="311" mass="32857">MRYGGDNRSRLLLVTLIVTSLFLITLDLRGVSVISGMRNGAQTALAPFQRGASSFYKPFGNFFSDVAHLGSTRNEIATLKNQNAALRAKLIARKDSDTQLKQLKSILNLSGTAGYKIVNAKVISQGSSANFTQTIMIDIGKNAKLTRDMTVICADGLVGVVKEVYPNSALVMLASDPAFRVGVRIAGSQHIGILAGQGTGTAVLQLLDSQSTVKVGNILLARGSQGNKPFVPGVPVGTVSYVMNATGAVSQEAEVKYFAHLNSLSVVAVVIKAPVEDPRDILVPAKPTPKPTPTVTIYVTPTPTPTPTPTK</sequence>
<dbReference type="PIRSF" id="PIRSF038471">
    <property type="entry name" value="MreC"/>
    <property type="match status" value="1"/>
</dbReference>
<evidence type="ECO:0000313" key="7">
    <source>
        <dbReference type="EMBL" id="CAB4657902.1"/>
    </source>
</evidence>
<evidence type="ECO:0000256" key="2">
    <source>
        <dbReference type="ARBA" id="ARBA00013855"/>
    </source>
</evidence>
<evidence type="ECO:0000313" key="11">
    <source>
        <dbReference type="EMBL" id="CAB5060136.1"/>
    </source>
</evidence>
<dbReference type="EMBL" id="CAFBQL010000006">
    <property type="protein sequence ID" value="CAB5060136.1"/>
    <property type="molecule type" value="Genomic_DNA"/>
</dbReference>
<dbReference type="EMBL" id="CAFBLE010000013">
    <property type="protein sequence ID" value="CAB4874411.1"/>
    <property type="molecule type" value="Genomic_DNA"/>
</dbReference>
<dbReference type="GO" id="GO:0005886">
    <property type="term" value="C:plasma membrane"/>
    <property type="evidence" value="ECO:0007669"/>
    <property type="project" value="TreeGrafter"/>
</dbReference>
<dbReference type="InterPro" id="IPR042177">
    <property type="entry name" value="Cell/Rod_1"/>
</dbReference>
<dbReference type="GO" id="GO:0008360">
    <property type="term" value="P:regulation of cell shape"/>
    <property type="evidence" value="ECO:0007669"/>
    <property type="project" value="UniProtKB-KW"/>
</dbReference>
<dbReference type="Pfam" id="PF04085">
    <property type="entry name" value="MreC"/>
    <property type="match status" value="1"/>
</dbReference>
<dbReference type="EMBL" id="CAFBMV010000006">
    <property type="protein sequence ID" value="CAB4925505.1"/>
    <property type="molecule type" value="Genomic_DNA"/>
</dbReference>
<dbReference type="EMBL" id="CAEZWT010000004">
    <property type="protein sequence ID" value="CAB4657902.1"/>
    <property type="molecule type" value="Genomic_DNA"/>
</dbReference>
<evidence type="ECO:0000256" key="4">
    <source>
        <dbReference type="ARBA" id="ARBA00032089"/>
    </source>
</evidence>
<gene>
    <name evidence="7" type="ORF">UFOPK2289_00257</name>
    <name evidence="8" type="ORF">UFOPK2822_00689</name>
    <name evidence="9" type="ORF">UFOPK3346_01231</name>
    <name evidence="10" type="ORF">UFOPK3670_00938</name>
    <name evidence="11" type="ORF">UFOPK4308_00984</name>
</gene>
<dbReference type="Gene3D" id="2.40.10.340">
    <property type="entry name" value="Rod shape-determining protein MreC, domain 1"/>
    <property type="match status" value="1"/>
</dbReference>
<dbReference type="EMBL" id="CAEZZC010000007">
    <property type="protein sequence ID" value="CAB4748942.1"/>
    <property type="molecule type" value="Genomic_DNA"/>
</dbReference>
<dbReference type="AlphaFoldDB" id="A0A6J6L8C4"/>
<evidence type="ECO:0000313" key="8">
    <source>
        <dbReference type="EMBL" id="CAB4748942.1"/>
    </source>
</evidence>
<comment type="similarity">
    <text evidence="1">Belongs to the MreC family.</text>
</comment>
<dbReference type="InterPro" id="IPR007221">
    <property type="entry name" value="MreC"/>
</dbReference>
<evidence type="ECO:0000313" key="10">
    <source>
        <dbReference type="EMBL" id="CAB4925505.1"/>
    </source>
</evidence>
<evidence type="ECO:0000256" key="3">
    <source>
        <dbReference type="ARBA" id="ARBA00022960"/>
    </source>
</evidence>